<dbReference type="PANTHER" id="PTHR13774:SF39">
    <property type="entry name" value="BIOSYNTHESIS PROTEIN, PUTATIVE-RELATED"/>
    <property type="match status" value="1"/>
</dbReference>
<dbReference type="Pfam" id="PF02567">
    <property type="entry name" value="PhzC-PhzF"/>
    <property type="match status" value="1"/>
</dbReference>
<keyword evidence="4" id="KW-1185">Reference proteome</keyword>
<dbReference type="GO" id="GO:0016853">
    <property type="term" value="F:isomerase activity"/>
    <property type="evidence" value="ECO:0007669"/>
    <property type="project" value="UniProtKB-KW"/>
</dbReference>
<sequence length="312" mass="33870">MSTQAVLFATYNRLPNDTMPETHFISVFTAPGDETRGGNPCPIVLGAESLSTEDMRALAEQYGHESSFLISSPLGSRADYGLRFFVPEHEMEMCGHATAGTTWLLNDLGRLEGGKQVTYQTKSGLVHARIVEGENGRGVIAEVSQPRGWVKTVEDKDIRNQILEVLHITEEDLHPGLPIQNACTSRAKTTVPLRDSSTLNRVNPDFSRVKAVCELLDSTGLYPYAVVEHGGEGTGTHVEARQFPKASGYPEDAATGIAAAALSWAIHDNGLLKDGTLLVRQGVAMGRPSEIRVRVEEDGCWIGGTARRMEAL</sequence>
<evidence type="ECO:0000256" key="2">
    <source>
        <dbReference type="PIRSR" id="PIRSR016184-1"/>
    </source>
</evidence>
<dbReference type="NCBIfam" id="TIGR00654">
    <property type="entry name" value="PhzF_family"/>
    <property type="match status" value="1"/>
</dbReference>
<feature type="active site" evidence="2">
    <location>
        <position position="65"/>
    </location>
</feature>
<evidence type="ECO:0000256" key="1">
    <source>
        <dbReference type="ARBA" id="ARBA00023235"/>
    </source>
</evidence>
<dbReference type="AlphaFoldDB" id="A0A8K0X3E6"/>
<organism evidence="3 4">
    <name type="scientific">Plectosphaerella cucumerina</name>
    <dbReference type="NCBI Taxonomy" id="40658"/>
    <lineage>
        <taxon>Eukaryota</taxon>
        <taxon>Fungi</taxon>
        <taxon>Dikarya</taxon>
        <taxon>Ascomycota</taxon>
        <taxon>Pezizomycotina</taxon>
        <taxon>Sordariomycetes</taxon>
        <taxon>Hypocreomycetidae</taxon>
        <taxon>Glomerellales</taxon>
        <taxon>Plectosphaerellaceae</taxon>
        <taxon>Plectosphaerella</taxon>
    </lineage>
</organism>
<comment type="caution">
    <text evidence="3">The sequence shown here is derived from an EMBL/GenBank/DDBJ whole genome shotgun (WGS) entry which is preliminary data.</text>
</comment>
<keyword evidence="1" id="KW-0413">Isomerase</keyword>
<dbReference type="GO" id="GO:0005737">
    <property type="term" value="C:cytoplasm"/>
    <property type="evidence" value="ECO:0007669"/>
    <property type="project" value="TreeGrafter"/>
</dbReference>
<dbReference type="EMBL" id="JAGPXD010000003">
    <property type="protein sequence ID" value="KAH7362099.1"/>
    <property type="molecule type" value="Genomic_DNA"/>
</dbReference>
<dbReference type="PIRSF" id="PIRSF016184">
    <property type="entry name" value="PhzC_PhzF"/>
    <property type="match status" value="1"/>
</dbReference>
<dbReference type="Gene3D" id="3.10.310.10">
    <property type="entry name" value="Diaminopimelate Epimerase, Chain A, domain 1"/>
    <property type="match status" value="2"/>
</dbReference>
<gene>
    <name evidence="3" type="ORF">B0T11DRAFT_280179</name>
</gene>
<evidence type="ECO:0000313" key="4">
    <source>
        <dbReference type="Proteomes" id="UP000813385"/>
    </source>
</evidence>
<accession>A0A8K0X3E6</accession>
<dbReference type="Proteomes" id="UP000813385">
    <property type="component" value="Unassembled WGS sequence"/>
</dbReference>
<proteinExistence type="predicted"/>
<dbReference type="SUPFAM" id="SSF54506">
    <property type="entry name" value="Diaminopimelate epimerase-like"/>
    <property type="match status" value="1"/>
</dbReference>
<dbReference type="PANTHER" id="PTHR13774">
    <property type="entry name" value="PHENAZINE BIOSYNTHESIS PROTEIN"/>
    <property type="match status" value="1"/>
</dbReference>
<reference evidence="3" key="1">
    <citation type="journal article" date="2021" name="Nat. Commun.">
        <title>Genetic determinants of endophytism in the Arabidopsis root mycobiome.</title>
        <authorList>
            <person name="Mesny F."/>
            <person name="Miyauchi S."/>
            <person name="Thiergart T."/>
            <person name="Pickel B."/>
            <person name="Atanasova L."/>
            <person name="Karlsson M."/>
            <person name="Huettel B."/>
            <person name="Barry K.W."/>
            <person name="Haridas S."/>
            <person name="Chen C."/>
            <person name="Bauer D."/>
            <person name="Andreopoulos W."/>
            <person name="Pangilinan J."/>
            <person name="LaButti K."/>
            <person name="Riley R."/>
            <person name="Lipzen A."/>
            <person name="Clum A."/>
            <person name="Drula E."/>
            <person name="Henrissat B."/>
            <person name="Kohler A."/>
            <person name="Grigoriev I.V."/>
            <person name="Martin F.M."/>
            <person name="Hacquard S."/>
        </authorList>
    </citation>
    <scope>NUCLEOTIDE SEQUENCE</scope>
    <source>
        <strain evidence="3">MPI-CAGE-AT-0016</strain>
    </source>
</reference>
<dbReference type="InterPro" id="IPR003719">
    <property type="entry name" value="Phenazine_PhzF-like"/>
</dbReference>
<evidence type="ECO:0000313" key="3">
    <source>
        <dbReference type="EMBL" id="KAH7362099.1"/>
    </source>
</evidence>
<protein>
    <submittedName>
        <fullName evidence="3">Phenazine biosynthesis protein PhzF family</fullName>
    </submittedName>
</protein>
<name>A0A8K0X3E6_9PEZI</name>
<dbReference type="OrthoDB" id="75169at2759"/>